<proteinExistence type="predicted"/>
<gene>
    <name evidence="8" type="ORF">IV60_GL000713</name>
</gene>
<dbReference type="PANTHER" id="PTHR46795:SF3">
    <property type="entry name" value="ABC TRANSPORTER PERMEASE"/>
    <property type="match status" value="1"/>
</dbReference>
<evidence type="ECO:0000313" key="9">
    <source>
        <dbReference type="Proteomes" id="UP000051927"/>
    </source>
</evidence>
<comment type="subcellular location">
    <subcellularLocation>
        <location evidence="1">Cell membrane</location>
        <topology evidence="1">Multi-pass membrane protein</topology>
    </subcellularLocation>
</comment>
<keyword evidence="2" id="KW-1003">Cell membrane</keyword>
<feature type="domain" description="ABC3 transporter permease C-terminal" evidence="7">
    <location>
        <begin position="84"/>
        <end position="190"/>
    </location>
</feature>
<organism evidence="8 9">
    <name type="scientific">Lancefieldella rimae</name>
    <dbReference type="NCBI Taxonomy" id="1383"/>
    <lineage>
        <taxon>Bacteria</taxon>
        <taxon>Bacillati</taxon>
        <taxon>Actinomycetota</taxon>
        <taxon>Coriobacteriia</taxon>
        <taxon>Coriobacteriales</taxon>
        <taxon>Atopobiaceae</taxon>
        <taxon>Lancefieldella</taxon>
    </lineage>
</organism>
<feature type="transmembrane region" description="Helical" evidence="6">
    <location>
        <begin position="75"/>
        <end position="94"/>
    </location>
</feature>
<comment type="caution">
    <text evidence="8">The sequence shown here is derived from an EMBL/GenBank/DDBJ whole genome shotgun (WGS) entry which is preliminary data.</text>
</comment>
<dbReference type="InterPro" id="IPR003838">
    <property type="entry name" value="ABC3_permease_C"/>
</dbReference>
<feature type="transmembrane region" description="Helical" evidence="6">
    <location>
        <begin position="216"/>
        <end position="237"/>
    </location>
</feature>
<evidence type="ECO:0000256" key="3">
    <source>
        <dbReference type="ARBA" id="ARBA00022692"/>
    </source>
</evidence>
<keyword evidence="3 6" id="KW-0812">Transmembrane</keyword>
<keyword evidence="4 6" id="KW-1133">Transmembrane helix</keyword>
<evidence type="ECO:0000256" key="5">
    <source>
        <dbReference type="ARBA" id="ARBA00023136"/>
    </source>
</evidence>
<dbReference type="InterPro" id="IPR052536">
    <property type="entry name" value="ABC-4_Integral_Memb_Prot"/>
</dbReference>
<feature type="transmembrane region" description="Helical" evidence="6">
    <location>
        <begin position="243"/>
        <end position="264"/>
    </location>
</feature>
<feature type="transmembrane region" description="Helical" evidence="6">
    <location>
        <begin position="309"/>
        <end position="326"/>
    </location>
</feature>
<dbReference type="Proteomes" id="UP000051927">
    <property type="component" value="Unassembled WGS sequence"/>
</dbReference>
<evidence type="ECO:0000256" key="2">
    <source>
        <dbReference type="ARBA" id="ARBA00022475"/>
    </source>
</evidence>
<dbReference type="Pfam" id="PF02687">
    <property type="entry name" value="FtsX"/>
    <property type="match status" value="1"/>
</dbReference>
<evidence type="ECO:0000259" key="7">
    <source>
        <dbReference type="Pfam" id="PF02687"/>
    </source>
</evidence>
<feature type="transmembrane region" description="Helical" evidence="6">
    <location>
        <begin position="134"/>
        <end position="157"/>
    </location>
</feature>
<reference evidence="8 9" key="1">
    <citation type="journal article" date="2015" name="Genome Announc.">
        <title>Expanding the biotechnology potential of lactobacilli through comparative genomics of 213 strains and associated genera.</title>
        <authorList>
            <person name="Sun Z."/>
            <person name="Harris H.M."/>
            <person name="McCann A."/>
            <person name="Guo C."/>
            <person name="Argimon S."/>
            <person name="Zhang W."/>
            <person name="Yang X."/>
            <person name="Jeffery I.B."/>
            <person name="Cooney J.C."/>
            <person name="Kagawa T.F."/>
            <person name="Liu W."/>
            <person name="Song Y."/>
            <person name="Salvetti E."/>
            <person name="Wrobel A."/>
            <person name="Rasinkangas P."/>
            <person name="Parkhill J."/>
            <person name="Rea M.C."/>
            <person name="O'Sullivan O."/>
            <person name="Ritari J."/>
            <person name="Douillard F.P."/>
            <person name="Paul Ross R."/>
            <person name="Yang R."/>
            <person name="Briner A.E."/>
            <person name="Felis G.E."/>
            <person name="de Vos W.M."/>
            <person name="Barrangou R."/>
            <person name="Klaenhammer T.R."/>
            <person name="Caufield P.W."/>
            <person name="Cui Y."/>
            <person name="Zhang H."/>
            <person name="O'Toole P.W."/>
        </authorList>
    </citation>
    <scope>NUCLEOTIDE SEQUENCE [LARGE SCALE GENOMIC DNA]</scope>
    <source>
        <strain evidence="8 9">DSM 7090</strain>
    </source>
</reference>
<feature type="transmembrane region" description="Helical" evidence="6">
    <location>
        <begin position="346"/>
        <end position="371"/>
    </location>
</feature>
<dbReference type="PANTHER" id="PTHR46795">
    <property type="entry name" value="ABC TRANSPORTER PERMEASE-RELATED-RELATED"/>
    <property type="match status" value="1"/>
</dbReference>
<evidence type="ECO:0000256" key="6">
    <source>
        <dbReference type="SAM" id="Phobius"/>
    </source>
</evidence>
<dbReference type="EMBL" id="JQCP01000002">
    <property type="protein sequence ID" value="KRO02285.1"/>
    <property type="molecule type" value="Genomic_DNA"/>
</dbReference>
<keyword evidence="9" id="KW-1185">Reference proteome</keyword>
<feature type="transmembrane region" description="Helical" evidence="6">
    <location>
        <begin position="401"/>
        <end position="422"/>
    </location>
</feature>
<accession>A0ABR5Q073</accession>
<evidence type="ECO:0000256" key="4">
    <source>
        <dbReference type="ARBA" id="ARBA00022989"/>
    </source>
</evidence>
<evidence type="ECO:0000256" key="1">
    <source>
        <dbReference type="ARBA" id="ARBA00004651"/>
    </source>
</evidence>
<protein>
    <submittedName>
        <fullName evidence="8">Efflux ABC transporter, permease protein</fullName>
    </submittedName>
</protein>
<feature type="transmembrane region" description="Helical" evidence="6">
    <location>
        <begin position="32"/>
        <end position="50"/>
    </location>
</feature>
<sequence>MARSERMRKERDGMSLLSKIAIGNVRRNLNDFGVYFAALAAGACLMYSYAASGDYLFKLVTDESVRGLFVAEANYSLAFGILPLLVFLNVASYANKFLIRRRLPEFALYELAGLEKRNVTSVLRLETAIVAGSALAAGLILGVLISPFVEMIVAWAYRLPVRFVMVFSPLGMAVTIIVFVLTILVLSRGSRRVLRKSTLLRMMSAKKESDSSKPISVGRAIVDLIFGVALVSVVYVVCANVPVAFLGLMIPLGACAIFGSFFIFRATLVLLPRLIKHIPAVWYRGLTAFTVRQTEGVARNASKAMTCSAALSSVGMCMFVFAVVLHDQIGVMAFEGGVQTDDIPGIFGALIFTCAFYAVVLLVFASVILAIQQLSLAADNRERYRKLVELGASPQMLSKSLLMGVLFNFILPGIFTVIHAIFGLNVIRFMGQEMFQADIEPAIWPVAALTLAGFVVYFLITYAGAKRNALA</sequence>
<name>A0ABR5Q073_9ACTN</name>
<feature type="transmembrane region" description="Helical" evidence="6">
    <location>
        <begin position="442"/>
        <end position="465"/>
    </location>
</feature>
<feature type="transmembrane region" description="Helical" evidence="6">
    <location>
        <begin position="163"/>
        <end position="186"/>
    </location>
</feature>
<evidence type="ECO:0000313" key="8">
    <source>
        <dbReference type="EMBL" id="KRO02285.1"/>
    </source>
</evidence>
<keyword evidence="5 6" id="KW-0472">Membrane</keyword>